<reference evidence="1 2" key="1">
    <citation type="submission" date="2019-04" db="EMBL/GenBank/DDBJ databases">
        <title>Friends and foes A comparative genomics study of 23 Aspergillus species from section Flavi.</title>
        <authorList>
            <consortium name="DOE Joint Genome Institute"/>
            <person name="Kjaerbolling I."/>
            <person name="Vesth T."/>
            <person name="Frisvad J.C."/>
            <person name="Nybo J.L."/>
            <person name="Theobald S."/>
            <person name="Kildgaard S."/>
            <person name="Isbrandt T."/>
            <person name="Kuo A."/>
            <person name="Sato A."/>
            <person name="Lyhne E.K."/>
            <person name="Kogle M.E."/>
            <person name="Wiebenga A."/>
            <person name="Kun R.S."/>
            <person name="Lubbers R.J."/>
            <person name="Makela M.R."/>
            <person name="Barry K."/>
            <person name="Chovatia M."/>
            <person name="Clum A."/>
            <person name="Daum C."/>
            <person name="Haridas S."/>
            <person name="He G."/>
            <person name="LaButti K."/>
            <person name="Lipzen A."/>
            <person name="Mondo S."/>
            <person name="Riley R."/>
            <person name="Salamov A."/>
            <person name="Simmons B.A."/>
            <person name="Magnuson J.K."/>
            <person name="Henrissat B."/>
            <person name="Mortensen U.H."/>
            <person name="Larsen T.O."/>
            <person name="Devries R.P."/>
            <person name="Grigoriev I.V."/>
            <person name="Machida M."/>
            <person name="Baker S.E."/>
            <person name="Andersen M.R."/>
        </authorList>
    </citation>
    <scope>NUCLEOTIDE SEQUENCE [LARGE SCALE GENOMIC DNA]</scope>
    <source>
        <strain evidence="1 2">CBS 117626</strain>
    </source>
</reference>
<dbReference type="EMBL" id="ML738594">
    <property type="protein sequence ID" value="KAE8166355.1"/>
    <property type="molecule type" value="Genomic_DNA"/>
</dbReference>
<proteinExistence type="predicted"/>
<evidence type="ECO:0000313" key="1">
    <source>
        <dbReference type="EMBL" id="KAE8166355.1"/>
    </source>
</evidence>
<organism evidence="1 2">
    <name type="scientific">Aspergillus tamarii</name>
    <dbReference type="NCBI Taxonomy" id="41984"/>
    <lineage>
        <taxon>Eukaryota</taxon>
        <taxon>Fungi</taxon>
        <taxon>Dikarya</taxon>
        <taxon>Ascomycota</taxon>
        <taxon>Pezizomycotina</taxon>
        <taxon>Eurotiomycetes</taxon>
        <taxon>Eurotiomycetidae</taxon>
        <taxon>Eurotiales</taxon>
        <taxon>Aspergillaceae</taxon>
        <taxon>Aspergillus</taxon>
        <taxon>Aspergillus subgen. Circumdati</taxon>
    </lineage>
</organism>
<gene>
    <name evidence="1" type="ORF">BDV40DRAFT_255361</name>
</gene>
<keyword evidence="2" id="KW-1185">Reference proteome</keyword>
<name>A0A5N6V5S2_ASPTM</name>
<accession>A0A5N6V5S2</accession>
<dbReference type="AlphaFoldDB" id="A0A5N6V5S2"/>
<protein>
    <submittedName>
        <fullName evidence="1">Uncharacterized protein</fullName>
    </submittedName>
</protein>
<evidence type="ECO:0000313" key="2">
    <source>
        <dbReference type="Proteomes" id="UP000326950"/>
    </source>
</evidence>
<sequence>MVFLFPLFLFHLLLILLLLLLFISFCPSDRKIRVDWTVKTLVVRASGDFILTSAEGKEKEKQVLFSSRRHSRLLVEIGT</sequence>
<dbReference type="Proteomes" id="UP000326950">
    <property type="component" value="Unassembled WGS sequence"/>
</dbReference>